<evidence type="ECO:0000313" key="2">
    <source>
        <dbReference type="Proteomes" id="UP001274321"/>
    </source>
</evidence>
<sequence length="136" mass="15088">MARYITVANAAPSPKTVRYSHAVEAGGLLHVTGQLPINPADPDAPLPATIEAQAELVFLNLRLIVEAAGYRLSDAVFVRLYLTDFERDFAGLNTVYHRHFADETRMPGRTTVGVSRLGRSALVEIDMVLERQDRRQ</sequence>
<protein>
    <submittedName>
        <fullName evidence="1">RidA family protein</fullName>
        <ecNumber evidence="1">3.5.-.-</ecNumber>
    </submittedName>
</protein>
<dbReference type="Gene3D" id="3.30.1330.40">
    <property type="entry name" value="RutC-like"/>
    <property type="match status" value="1"/>
</dbReference>
<dbReference type="InterPro" id="IPR035959">
    <property type="entry name" value="RutC-like_sf"/>
</dbReference>
<comment type="caution">
    <text evidence="1">The sequence shown here is derived from an EMBL/GenBank/DDBJ whole genome shotgun (WGS) entry which is preliminary data.</text>
</comment>
<proteinExistence type="predicted"/>
<dbReference type="SUPFAM" id="SSF55298">
    <property type="entry name" value="YjgF-like"/>
    <property type="match status" value="1"/>
</dbReference>
<dbReference type="Pfam" id="PF01042">
    <property type="entry name" value="Ribonuc_L-PSP"/>
    <property type="match status" value="1"/>
</dbReference>
<dbReference type="EC" id="3.5.-.-" evidence="1"/>
<organism evidence="1 2">
    <name type="scientific">Terrihabitans rhizophilus</name>
    <dbReference type="NCBI Taxonomy" id="3092662"/>
    <lineage>
        <taxon>Bacteria</taxon>
        <taxon>Pseudomonadati</taxon>
        <taxon>Pseudomonadota</taxon>
        <taxon>Alphaproteobacteria</taxon>
        <taxon>Hyphomicrobiales</taxon>
        <taxon>Terrihabitans</taxon>
    </lineage>
</organism>
<reference evidence="1 2" key="1">
    <citation type="submission" date="2023-11" db="EMBL/GenBank/DDBJ databases">
        <authorList>
            <person name="Bao R."/>
        </authorList>
    </citation>
    <scope>NUCLEOTIDE SEQUENCE [LARGE SCALE GENOMIC DNA]</scope>
    <source>
        <strain evidence="1 2">PJ23</strain>
    </source>
</reference>
<accession>A0ABU4RLZ2</accession>
<gene>
    <name evidence="1" type="ORF">SCD90_01325</name>
</gene>
<dbReference type="GO" id="GO:0016787">
    <property type="term" value="F:hydrolase activity"/>
    <property type="evidence" value="ECO:0007669"/>
    <property type="project" value="UniProtKB-KW"/>
</dbReference>
<name>A0ABU4RLZ2_9HYPH</name>
<evidence type="ECO:0000313" key="1">
    <source>
        <dbReference type="EMBL" id="MDX6804690.1"/>
    </source>
</evidence>
<dbReference type="PANTHER" id="PTHR11803">
    <property type="entry name" value="2-IMINOBUTANOATE/2-IMINOPROPANOATE DEAMINASE RIDA"/>
    <property type="match status" value="1"/>
</dbReference>
<keyword evidence="1" id="KW-0378">Hydrolase</keyword>
<keyword evidence="2" id="KW-1185">Reference proteome</keyword>
<dbReference type="PANTHER" id="PTHR11803:SF39">
    <property type="entry name" value="2-IMINOBUTANOATE_2-IMINOPROPANOATE DEAMINASE"/>
    <property type="match status" value="1"/>
</dbReference>
<dbReference type="RefSeq" id="WP_319842808.1">
    <property type="nucleotide sequence ID" value="NZ_JAXAFJ010000001.1"/>
</dbReference>
<dbReference type="Proteomes" id="UP001274321">
    <property type="component" value="Unassembled WGS sequence"/>
</dbReference>
<dbReference type="InterPro" id="IPR006175">
    <property type="entry name" value="YjgF/YER057c/UK114"/>
</dbReference>
<dbReference type="EMBL" id="JAXAFJ010000001">
    <property type="protein sequence ID" value="MDX6804690.1"/>
    <property type="molecule type" value="Genomic_DNA"/>
</dbReference>
<dbReference type="CDD" id="cd00448">
    <property type="entry name" value="YjgF_YER057c_UK114_family"/>
    <property type="match status" value="1"/>
</dbReference>